<dbReference type="Proteomes" id="UP000092154">
    <property type="component" value="Unassembled WGS sequence"/>
</dbReference>
<gene>
    <name evidence="1" type="ORF">K503DRAFT_806419</name>
</gene>
<accession>A0A1B7MEM5</accession>
<evidence type="ECO:0000313" key="2">
    <source>
        <dbReference type="Proteomes" id="UP000092154"/>
    </source>
</evidence>
<sequence>MIPNAEWTTEIGEAAVINQELKVRFGSCVNDLKLLEQGLETEAVVDVLEVNSCDIILEKWLDGAPEAARGWRDRKSSHFDFDTP</sequence>
<name>A0A1B7MEM5_9AGAM</name>
<reference evidence="1 2" key="1">
    <citation type="submission" date="2016-06" db="EMBL/GenBank/DDBJ databases">
        <title>Comparative genomics of the ectomycorrhizal sister species Rhizopogon vinicolor and Rhizopogon vesiculosus (Basidiomycota: Boletales) reveals a divergence of the mating type B locus.</title>
        <authorList>
            <consortium name="DOE Joint Genome Institute"/>
            <person name="Mujic A.B."/>
            <person name="Kuo A."/>
            <person name="Tritt A."/>
            <person name="Lipzen A."/>
            <person name="Chen C."/>
            <person name="Johnson J."/>
            <person name="Sharma A."/>
            <person name="Barry K."/>
            <person name="Grigoriev I.V."/>
            <person name="Spatafora J.W."/>
        </authorList>
    </citation>
    <scope>NUCLEOTIDE SEQUENCE [LARGE SCALE GENOMIC DNA]</scope>
    <source>
        <strain evidence="1 2">AM-OR11-026</strain>
    </source>
</reference>
<organism evidence="1 2">
    <name type="scientific">Rhizopogon vinicolor AM-OR11-026</name>
    <dbReference type="NCBI Taxonomy" id="1314800"/>
    <lineage>
        <taxon>Eukaryota</taxon>
        <taxon>Fungi</taxon>
        <taxon>Dikarya</taxon>
        <taxon>Basidiomycota</taxon>
        <taxon>Agaricomycotina</taxon>
        <taxon>Agaricomycetes</taxon>
        <taxon>Agaricomycetidae</taxon>
        <taxon>Boletales</taxon>
        <taxon>Suillineae</taxon>
        <taxon>Rhizopogonaceae</taxon>
        <taxon>Rhizopogon</taxon>
    </lineage>
</organism>
<dbReference type="OrthoDB" id="3236755at2759"/>
<evidence type="ECO:0000313" key="1">
    <source>
        <dbReference type="EMBL" id="OAX31046.1"/>
    </source>
</evidence>
<keyword evidence="2" id="KW-1185">Reference proteome</keyword>
<proteinExistence type="predicted"/>
<protein>
    <submittedName>
        <fullName evidence="1">Uncharacterized protein</fullName>
    </submittedName>
</protein>
<dbReference type="EMBL" id="KV449637">
    <property type="protein sequence ID" value="OAX31046.1"/>
    <property type="molecule type" value="Genomic_DNA"/>
</dbReference>
<dbReference type="AlphaFoldDB" id="A0A1B7MEM5"/>
<dbReference type="InParanoid" id="A0A1B7MEM5"/>